<accession>A0A5B8JAY1</accession>
<proteinExistence type="predicted"/>
<name>A0A5B8JAY1_9RHOB</name>
<keyword evidence="1" id="KW-0732">Signal</keyword>
<evidence type="ECO:0000313" key="3">
    <source>
        <dbReference type="Proteomes" id="UP000318483"/>
    </source>
</evidence>
<feature type="chain" id="PRO_5022666784" description="Secreted protein" evidence="1">
    <location>
        <begin position="29"/>
        <end position="228"/>
    </location>
</feature>
<dbReference type="EMBL" id="CP042265">
    <property type="protein sequence ID" value="QDY71320.1"/>
    <property type="molecule type" value="Genomic_DNA"/>
</dbReference>
<dbReference type="AlphaFoldDB" id="A0A5B8JAY1"/>
<protein>
    <recommendedName>
        <fullName evidence="4">Secreted protein</fullName>
    </recommendedName>
</protein>
<evidence type="ECO:0000313" key="2">
    <source>
        <dbReference type="EMBL" id="QDY71320.1"/>
    </source>
</evidence>
<dbReference type="RefSeq" id="WP_146366736.1">
    <property type="nucleotide sequence ID" value="NZ_CP042265.1"/>
</dbReference>
<keyword evidence="3" id="KW-1185">Reference proteome</keyword>
<gene>
    <name evidence="2" type="ORF">FPZ52_16580</name>
</gene>
<dbReference type="OrthoDB" id="6401597at2"/>
<dbReference type="KEGG" id="lit:FPZ52_16580"/>
<evidence type="ECO:0008006" key="4">
    <source>
        <dbReference type="Google" id="ProtNLM"/>
    </source>
</evidence>
<keyword evidence="2" id="KW-0614">Plasmid</keyword>
<organism evidence="2 3">
    <name type="scientific">Qingshengfaniella alkalisoli</name>
    <dbReference type="NCBI Taxonomy" id="2599296"/>
    <lineage>
        <taxon>Bacteria</taxon>
        <taxon>Pseudomonadati</taxon>
        <taxon>Pseudomonadota</taxon>
        <taxon>Alphaproteobacteria</taxon>
        <taxon>Rhodobacterales</taxon>
        <taxon>Paracoccaceae</taxon>
        <taxon>Qingshengfaniella</taxon>
    </lineage>
</organism>
<sequence>MSDMSIRFGLLFSAALFASPFAAGVADAAIVSFSGPNSSLNVAPEIIDAPDKALDSEITNKGAQAFNERQFVTLTDDVLVDGGSIAAGSRVDSHMIFFNLSNADSGISRTHGSSNNKDLALKITFTGDILGIMTDSDGALEYASTGQLGSPTTEYPAGTFARRGLESGTPDKIWGFEGNTLWFSMHVKQPGDWIRVVTASVPVPAAGWLFMAALGGLGALRVGRKSNG</sequence>
<feature type="signal peptide" evidence="1">
    <location>
        <begin position="1"/>
        <end position="28"/>
    </location>
</feature>
<reference evidence="2 3" key="1">
    <citation type="submission" date="2019-07" db="EMBL/GenBank/DDBJ databases">
        <title>Litoreibacter alkalisoli sp. nov., isolated from saline-alkaline soil.</title>
        <authorList>
            <person name="Wang S."/>
            <person name="Xu L."/>
            <person name="Xing Y.-T."/>
            <person name="Sun J.-Q."/>
        </authorList>
    </citation>
    <scope>NUCLEOTIDE SEQUENCE [LARGE SCALE GENOMIC DNA]</scope>
    <source>
        <strain evidence="2 3">LN3S51</strain>
        <plasmid evidence="2 3">unnamed4</plasmid>
    </source>
</reference>
<dbReference type="Proteomes" id="UP000318483">
    <property type="component" value="Plasmid unnamed4"/>
</dbReference>
<evidence type="ECO:0000256" key="1">
    <source>
        <dbReference type="SAM" id="SignalP"/>
    </source>
</evidence>
<geneLocation type="plasmid" evidence="2 3">
    <name>unnamed4</name>
</geneLocation>